<evidence type="ECO:0000256" key="2">
    <source>
        <dbReference type="ARBA" id="ARBA00007929"/>
    </source>
</evidence>
<dbReference type="Gene3D" id="1.10.287.630">
    <property type="entry name" value="Helix hairpin bin"/>
    <property type="match status" value="1"/>
</dbReference>
<keyword evidence="4 12" id="KW-0812">Transmembrane</keyword>
<evidence type="ECO:0000313" key="15">
    <source>
        <dbReference type="Proteomes" id="UP001489004"/>
    </source>
</evidence>
<evidence type="ECO:0000256" key="9">
    <source>
        <dbReference type="ARBA" id="ARBA00023136"/>
    </source>
</evidence>
<evidence type="ECO:0000256" key="12">
    <source>
        <dbReference type="SAM" id="Phobius"/>
    </source>
</evidence>
<dbReference type="InterPro" id="IPR000595">
    <property type="entry name" value="cNMP-bd_dom"/>
</dbReference>
<name>A0AAW1PH05_9CHLO</name>
<sequence>MKGPNSPYALANDSLPQTPGTPYTDHFLQAKDQAPISAFVQRTMSVTQEQWDQIMDAPQGRSRVQHNYAYGSATMGNRKLDHLASLPPTGRTRWKYSSIFWLPVISPYNRYYHVWSTLVLLVDLSYTAFVVPIGVGFSISDTRLTWAAVCDFAAGAVFGVDLFLGFQVGFVVTYNLRKKAIMDGRLIARYYIRKGTFLVDAISTIAWLAQIIVVILVAQGRGKGKVSDILQILRLLRVSRLTRLMKRMFINSIGTNEISHLPIIKRLSSGSTYLLQILYGVMVLINFLGCLWYWTAATQGFDGTWIAIYSPFVREYGDADGVVNNQTVQDHIPQLRLYLTSIYWAMTTISTVGYGDITPQTVPEICVTLIVFFVGIMFFGILLGSIGEMLQRASKDARRAQIYREKMEAVDAWVAKRKIPKRIRHKIRAYYAEVWVRQAEESNEGQFFSELPHTLRNEVVWHMCRKLFASLYLFRDLDAPTQLLLASKMQPVRVGAGHDVCNQGDVADRLWVLQEGQLLALYYDQEAEIEVDPAIVGETALLQEHQDTFQLRICGYRTLTSCTLWEISMRDLLPILHHRPQLYAHFLGKVKEHLLGRCALHPDTWLPEFVSILQGIPDAPGLDERQVPGSPTAALHAVRQSHLSSLSSLGVGHGMRERAPTDDQSRGLPDRPKLEPMKGAEPGSEAHMSVRIQDSDQDVGVQGIRSTIGEEAGSTDLDQGGEHEEQGGPSLSRQTSLGAARSWISRRLSRSTSSRSVSFKPENEVLGEGSSHPKQLHSRHSSAGFVPVTLAALRPMPAPRSDPTRSGSGGLLQRARSGASQVESRAPSSLGPGGSSGRATPHNIFSESDSDEEDDAASKLISQLSDPNRLHAALMPQLLVPSLPRPPDPAAAQMMTELMLAMRTLQDQMQELMRSKSASPTAQ</sequence>
<reference evidence="14 15" key="1">
    <citation type="journal article" date="2024" name="Nat. Commun.">
        <title>Phylogenomics reveals the evolutionary origins of lichenization in chlorophyte algae.</title>
        <authorList>
            <person name="Puginier C."/>
            <person name="Libourel C."/>
            <person name="Otte J."/>
            <person name="Skaloud P."/>
            <person name="Haon M."/>
            <person name="Grisel S."/>
            <person name="Petersen M."/>
            <person name="Berrin J.G."/>
            <person name="Delaux P.M."/>
            <person name="Dal Grande F."/>
            <person name="Keller J."/>
        </authorList>
    </citation>
    <scope>NUCLEOTIDE SEQUENCE [LARGE SCALE GENOMIC DNA]</scope>
    <source>
        <strain evidence="14 15">SAG 2043</strain>
    </source>
</reference>
<keyword evidence="5" id="KW-0631">Potassium channel</keyword>
<dbReference type="PROSITE" id="PS50042">
    <property type="entry name" value="CNMP_BINDING_3"/>
    <property type="match status" value="1"/>
</dbReference>
<dbReference type="InterPro" id="IPR018490">
    <property type="entry name" value="cNMP-bd_dom_sf"/>
</dbReference>
<keyword evidence="9 12" id="KW-0472">Membrane</keyword>
<feature type="compositionally biased region" description="Basic and acidic residues" evidence="11">
    <location>
        <begin position="654"/>
        <end position="678"/>
    </location>
</feature>
<feature type="domain" description="Cyclic nucleotide-binding" evidence="13">
    <location>
        <begin position="473"/>
        <end position="576"/>
    </location>
</feature>
<dbReference type="EMBL" id="JALJOR010000011">
    <property type="protein sequence ID" value="KAK9809148.1"/>
    <property type="molecule type" value="Genomic_DNA"/>
</dbReference>
<comment type="similarity">
    <text evidence="2">Belongs to the potassium channel family. Plant (TC 1.A.1.4) subfamily.</text>
</comment>
<feature type="transmembrane region" description="Helical" evidence="12">
    <location>
        <begin position="152"/>
        <end position="176"/>
    </location>
</feature>
<dbReference type="SUPFAM" id="SSF81324">
    <property type="entry name" value="Voltage-gated potassium channels"/>
    <property type="match status" value="1"/>
</dbReference>
<dbReference type="InterPro" id="IPR005821">
    <property type="entry name" value="Ion_trans_dom"/>
</dbReference>
<accession>A0AAW1PH05</accession>
<protein>
    <recommendedName>
        <fullName evidence="13">Cyclic nucleotide-binding domain-containing protein</fullName>
    </recommendedName>
</protein>
<evidence type="ECO:0000259" key="13">
    <source>
        <dbReference type="PROSITE" id="PS50042"/>
    </source>
</evidence>
<keyword evidence="6" id="KW-0851">Voltage-gated channel</keyword>
<dbReference type="GO" id="GO:0034702">
    <property type="term" value="C:monoatomic ion channel complex"/>
    <property type="evidence" value="ECO:0007669"/>
    <property type="project" value="UniProtKB-KW"/>
</dbReference>
<feature type="transmembrane region" description="Helical" evidence="12">
    <location>
        <begin position="273"/>
        <end position="294"/>
    </location>
</feature>
<evidence type="ECO:0000256" key="5">
    <source>
        <dbReference type="ARBA" id="ARBA00022826"/>
    </source>
</evidence>
<keyword evidence="15" id="KW-1185">Reference proteome</keyword>
<keyword evidence="8" id="KW-0406">Ion transport</keyword>
<feature type="compositionally biased region" description="Low complexity" evidence="11">
    <location>
        <begin position="741"/>
        <end position="758"/>
    </location>
</feature>
<evidence type="ECO:0000256" key="4">
    <source>
        <dbReference type="ARBA" id="ARBA00022692"/>
    </source>
</evidence>
<dbReference type="PANTHER" id="PTHR45743">
    <property type="entry name" value="POTASSIUM CHANNEL AKT1"/>
    <property type="match status" value="1"/>
</dbReference>
<evidence type="ECO:0000256" key="1">
    <source>
        <dbReference type="ARBA" id="ARBA00004141"/>
    </source>
</evidence>
<comment type="caution">
    <text evidence="14">The sequence shown here is derived from an EMBL/GenBank/DDBJ whole genome shotgun (WGS) entry which is preliminary data.</text>
</comment>
<evidence type="ECO:0000313" key="14">
    <source>
        <dbReference type="EMBL" id="KAK9809148.1"/>
    </source>
</evidence>
<evidence type="ECO:0000256" key="10">
    <source>
        <dbReference type="ARBA" id="ARBA00023303"/>
    </source>
</evidence>
<keyword evidence="7 12" id="KW-1133">Transmembrane helix</keyword>
<feature type="transmembrane region" description="Helical" evidence="12">
    <location>
        <begin position="118"/>
        <end position="140"/>
    </location>
</feature>
<evidence type="ECO:0000256" key="8">
    <source>
        <dbReference type="ARBA" id="ARBA00023065"/>
    </source>
</evidence>
<organism evidence="14 15">
    <name type="scientific">[Myrmecia] bisecta</name>
    <dbReference type="NCBI Taxonomy" id="41462"/>
    <lineage>
        <taxon>Eukaryota</taxon>
        <taxon>Viridiplantae</taxon>
        <taxon>Chlorophyta</taxon>
        <taxon>core chlorophytes</taxon>
        <taxon>Trebouxiophyceae</taxon>
        <taxon>Trebouxiales</taxon>
        <taxon>Trebouxiaceae</taxon>
        <taxon>Myrmecia</taxon>
    </lineage>
</organism>
<dbReference type="PANTHER" id="PTHR45743:SF2">
    <property type="entry name" value="POTASSIUM CHANNEL AKT1"/>
    <property type="match status" value="1"/>
</dbReference>
<keyword evidence="5" id="KW-0633">Potassium transport</keyword>
<dbReference type="CDD" id="cd00038">
    <property type="entry name" value="CAP_ED"/>
    <property type="match status" value="1"/>
</dbReference>
<proteinExistence type="inferred from homology"/>
<dbReference type="InterPro" id="IPR014710">
    <property type="entry name" value="RmlC-like_jellyroll"/>
</dbReference>
<dbReference type="Pfam" id="PF00520">
    <property type="entry name" value="Ion_trans"/>
    <property type="match status" value="1"/>
</dbReference>
<keyword evidence="3" id="KW-0813">Transport</keyword>
<comment type="subcellular location">
    <subcellularLocation>
        <location evidence="1">Membrane</location>
        <topology evidence="1">Multi-pass membrane protein</topology>
    </subcellularLocation>
</comment>
<gene>
    <name evidence="14" type="ORF">WJX72_010205</name>
</gene>
<dbReference type="GO" id="GO:0005249">
    <property type="term" value="F:voltage-gated potassium channel activity"/>
    <property type="evidence" value="ECO:0007669"/>
    <property type="project" value="InterPro"/>
</dbReference>
<dbReference type="PRINTS" id="PR01463">
    <property type="entry name" value="EAGCHANLFMLY"/>
</dbReference>
<evidence type="ECO:0000256" key="3">
    <source>
        <dbReference type="ARBA" id="ARBA00022448"/>
    </source>
</evidence>
<dbReference type="Gene3D" id="2.60.120.10">
    <property type="entry name" value="Jelly Rolls"/>
    <property type="match status" value="1"/>
</dbReference>
<keyword evidence="10" id="KW-0407">Ion channel</keyword>
<dbReference type="SUPFAM" id="SSF51206">
    <property type="entry name" value="cAMP-binding domain-like"/>
    <property type="match status" value="1"/>
</dbReference>
<dbReference type="InterPro" id="IPR003938">
    <property type="entry name" value="K_chnl_volt-dep_EAG/ELK/ERG"/>
</dbReference>
<feature type="transmembrane region" description="Helical" evidence="12">
    <location>
        <begin position="197"/>
        <end position="218"/>
    </location>
</feature>
<dbReference type="SMART" id="SM00100">
    <property type="entry name" value="cNMP"/>
    <property type="match status" value="1"/>
</dbReference>
<dbReference type="AlphaFoldDB" id="A0AAW1PH05"/>
<feature type="region of interest" description="Disordered" evidence="11">
    <location>
        <begin position="795"/>
        <end position="858"/>
    </location>
</feature>
<feature type="region of interest" description="Disordered" evidence="11">
    <location>
        <begin position="646"/>
        <end position="781"/>
    </location>
</feature>
<evidence type="ECO:0000256" key="11">
    <source>
        <dbReference type="SAM" id="MobiDB-lite"/>
    </source>
</evidence>
<keyword evidence="5" id="KW-0630">Potassium</keyword>
<dbReference type="Gene3D" id="1.10.287.70">
    <property type="match status" value="1"/>
</dbReference>
<evidence type="ECO:0000256" key="7">
    <source>
        <dbReference type="ARBA" id="ARBA00022989"/>
    </source>
</evidence>
<dbReference type="Proteomes" id="UP001489004">
    <property type="component" value="Unassembled WGS sequence"/>
</dbReference>
<evidence type="ECO:0000256" key="6">
    <source>
        <dbReference type="ARBA" id="ARBA00022882"/>
    </source>
</evidence>
<feature type="transmembrane region" description="Helical" evidence="12">
    <location>
        <begin position="367"/>
        <end position="390"/>
    </location>
</feature>
<dbReference type="InterPro" id="IPR045319">
    <property type="entry name" value="KAT/AKT"/>
</dbReference>